<accession>A0A5S4YSY1</accession>
<dbReference type="RefSeq" id="WP_148739298.1">
    <property type="nucleotide sequence ID" value="NZ_VSTH01000035.1"/>
</dbReference>
<dbReference type="AlphaFoldDB" id="A0A5S4YSY1"/>
<evidence type="ECO:0000313" key="3">
    <source>
        <dbReference type="Proteomes" id="UP000324797"/>
    </source>
</evidence>
<keyword evidence="3" id="KW-1185">Reference proteome</keyword>
<sequence length="82" mass="9464">MFTYETADQKEVRRFRIAQFNGRMATVQAGESTVTGFVRSVLEQDSSIPPRWIITIIPGAPKEEPKQLRPTSRVRPFSEDYF</sequence>
<reference evidence="2 3" key="1">
    <citation type="submission" date="2019-08" db="EMBL/GenBank/DDBJ databases">
        <title>Bradyrhizobium hipponensis sp. nov., a rhizobium isolated from a Lupinus angustifolius root nodule in Tunisia.</title>
        <authorList>
            <person name="Off K."/>
            <person name="Rejili M."/>
            <person name="Mars M."/>
            <person name="Brachmann A."/>
            <person name="Marin M."/>
        </authorList>
    </citation>
    <scope>NUCLEOTIDE SEQUENCE [LARGE SCALE GENOMIC DNA]</scope>
    <source>
        <strain evidence="3">aSej3</strain>
    </source>
</reference>
<evidence type="ECO:0000256" key="1">
    <source>
        <dbReference type="SAM" id="MobiDB-lite"/>
    </source>
</evidence>
<dbReference type="Proteomes" id="UP000324797">
    <property type="component" value="Unassembled WGS sequence"/>
</dbReference>
<dbReference type="EMBL" id="VSTH01000035">
    <property type="protein sequence ID" value="TYO66465.1"/>
    <property type="molecule type" value="Genomic_DNA"/>
</dbReference>
<protein>
    <submittedName>
        <fullName evidence="2">Uncharacterized protein</fullName>
    </submittedName>
</protein>
<comment type="caution">
    <text evidence="2">The sequence shown here is derived from an EMBL/GenBank/DDBJ whole genome shotgun (WGS) entry which is preliminary data.</text>
</comment>
<evidence type="ECO:0000313" key="2">
    <source>
        <dbReference type="EMBL" id="TYO66465.1"/>
    </source>
</evidence>
<gene>
    <name evidence="2" type="ORF">FXV83_11530</name>
</gene>
<feature type="region of interest" description="Disordered" evidence="1">
    <location>
        <begin position="59"/>
        <end position="82"/>
    </location>
</feature>
<organism evidence="2 3">
    <name type="scientific">Bradyrhizobium hipponense</name>
    <dbReference type="NCBI Taxonomy" id="2605638"/>
    <lineage>
        <taxon>Bacteria</taxon>
        <taxon>Pseudomonadati</taxon>
        <taxon>Pseudomonadota</taxon>
        <taxon>Alphaproteobacteria</taxon>
        <taxon>Hyphomicrobiales</taxon>
        <taxon>Nitrobacteraceae</taxon>
        <taxon>Bradyrhizobium</taxon>
    </lineage>
</organism>
<proteinExistence type="predicted"/>
<name>A0A5S4YSY1_9BRAD</name>